<keyword evidence="6" id="KW-0812">Transmembrane</keyword>
<dbReference type="InterPro" id="IPR005628">
    <property type="entry name" value="GspK"/>
</dbReference>
<keyword evidence="5" id="KW-0997">Cell inner membrane</keyword>
<evidence type="ECO:0000256" key="1">
    <source>
        <dbReference type="ARBA" id="ARBA00004533"/>
    </source>
</evidence>
<dbReference type="InterPro" id="IPR049031">
    <property type="entry name" value="T2SSK_SAM-like_1st"/>
</dbReference>
<dbReference type="Pfam" id="PF21687">
    <property type="entry name" value="T2SSK_1st"/>
    <property type="match status" value="1"/>
</dbReference>
<dbReference type="OrthoDB" id="9181871at2"/>
<dbReference type="SUPFAM" id="SSF158544">
    <property type="entry name" value="GspK insert domain-like"/>
    <property type="match status" value="1"/>
</dbReference>
<keyword evidence="3" id="KW-0813">Transport</keyword>
<organism evidence="11 12">
    <name type="scientific">Amphritea japonica ATCC BAA-1530</name>
    <dbReference type="NCBI Taxonomy" id="1278309"/>
    <lineage>
        <taxon>Bacteria</taxon>
        <taxon>Pseudomonadati</taxon>
        <taxon>Pseudomonadota</taxon>
        <taxon>Gammaproteobacteria</taxon>
        <taxon>Oceanospirillales</taxon>
        <taxon>Oceanospirillaceae</taxon>
        <taxon>Amphritea</taxon>
    </lineage>
</organism>
<dbReference type="PANTHER" id="PTHR38831:SF1">
    <property type="entry name" value="TYPE II SECRETION SYSTEM PROTEIN K-RELATED"/>
    <property type="match status" value="1"/>
</dbReference>
<evidence type="ECO:0000256" key="9">
    <source>
        <dbReference type="ARBA" id="ARBA00023136"/>
    </source>
</evidence>
<keyword evidence="4" id="KW-1003">Cell membrane</keyword>
<keyword evidence="8" id="KW-1133">Transmembrane helix</keyword>
<evidence type="ECO:0000256" key="8">
    <source>
        <dbReference type="ARBA" id="ARBA00022989"/>
    </source>
</evidence>
<sequence>MHPKCKQNGMALLSVLWVVTILTLLAGSLVASQRQSTDTTRQWLHQAQARYAAEAAVHLTLYQLLNHQLQPGSEDSEEEPLQYADFIVSSNIFSEGGKADINHISGPLLHKIIQGLLDDPQQADAIADQILDWRDGDELVRLNGAEKRDYRLADHPFTPSNQPFKNIAELQRILGMTTPLYLQLQPLVTVYSGQSNIDMAAARPELIEALGITTNQSRRFFNAASSRLLEISASVEKPGFSTTQLTSTIALQPGNIRDPFHILAWDYSIPGLTDMAVNLLPEQGGRNATER</sequence>
<keyword evidence="7" id="KW-0653">Protein transport</keyword>
<dbReference type="InterPro" id="IPR038072">
    <property type="entry name" value="GspK_central_sf"/>
</dbReference>
<keyword evidence="9" id="KW-0472">Membrane</keyword>
<keyword evidence="12" id="KW-1185">Reference proteome</keyword>
<evidence type="ECO:0000313" key="12">
    <source>
        <dbReference type="Proteomes" id="UP000595663"/>
    </source>
</evidence>
<evidence type="ECO:0000313" key="11">
    <source>
        <dbReference type="EMBL" id="BBB26759.1"/>
    </source>
</evidence>
<dbReference type="Gene3D" id="1.10.40.60">
    <property type="entry name" value="EpsJ-like"/>
    <property type="match status" value="1"/>
</dbReference>
<gene>
    <name evidence="11" type="primary">gspK</name>
    <name evidence="11" type="ORF">AMJAP_2168</name>
</gene>
<dbReference type="GO" id="GO:0009306">
    <property type="term" value="P:protein secretion"/>
    <property type="evidence" value="ECO:0007669"/>
    <property type="project" value="InterPro"/>
</dbReference>
<proteinExistence type="inferred from homology"/>
<evidence type="ECO:0000256" key="5">
    <source>
        <dbReference type="ARBA" id="ARBA00022519"/>
    </source>
</evidence>
<feature type="domain" description="T2SS protein K first SAM-like" evidence="10">
    <location>
        <begin position="109"/>
        <end position="191"/>
    </location>
</feature>
<dbReference type="Proteomes" id="UP000595663">
    <property type="component" value="Chromosome"/>
</dbReference>
<reference evidence="11 12" key="1">
    <citation type="journal article" date="2008" name="Int. J. Syst. Evol. Microbiol.">
        <title>Amphritea japonica sp. nov. and Amphritea balenae sp. nov., isolated from the sediment adjacent to sperm whale carcasses off Kagoshima, Japan.</title>
        <authorList>
            <person name="Miyazaki M."/>
            <person name="Nogi Y."/>
            <person name="Fujiwara Y."/>
            <person name="Kawato M."/>
            <person name="Nagahama T."/>
            <person name="Kubokawa K."/>
            <person name="Horikoshi K."/>
        </authorList>
    </citation>
    <scope>NUCLEOTIDE SEQUENCE [LARGE SCALE GENOMIC DNA]</scope>
    <source>
        <strain evidence="11 12">ATCC BAA-1530</strain>
    </source>
</reference>
<dbReference type="EMBL" id="AP014545">
    <property type="protein sequence ID" value="BBB26759.1"/>
    <property type="molecule type" value="Genomic_DNA"/>
</dbReference>
<evidence type="ECO:0000256" key="2">
    <source>
        <dbReference type="ARBA" id="ARBA00007246"/>
    </source>
</evidence>
<dbReference type="AlphaFoldDB" id="A0A7R6SSV9"/>
<dbReference type="RefSeq" id="WP_019620453.1">
    <property type="nucleotide sequence ID" value="NZ_AP014545.1"/>
</dbReference>
<evidence type="ECO:0000256" key="4">
    <source>
        <dbReference type="ARBA" id="ARBA00022475"/>
    </source>
</evidence>
<evidence type="ECO:0000259" key="10">
    <source>
        <dbReference type="Pfam" id="PF21687"/>
    </source>
</evidence>
<comment type="similarity">
    <text evidence="2">Belongs to the GSP K family.</text>
</comment>
<protein>
    <submittedName>
        <fullName evidence="11">General secretion pathway protein K</fullName>
    </submittedName>
</protein>
<name>A0A7R6SSV9_9GAMM</name>
<evidence type="ECO:0000256" key="6">
    <source>
        <dbReference type="ARBA" id="ARBA00022692"/>
    </source>
</evidence>
<comment type="subcellular location">
    <subcellularLocation>
        <location evidence="1">Cell inner membrane</location>
    </subcellularLocation>
</comment>
<dbReference type="KEGG" id="ajp:AMJAP_2168"/>
<evidence type="ECO:0000256" key="7">
    <source>
        <dbReference type="ARBA" id="ARBA00022927"/>
    </source>
</evidence>
<accession>A0A7R6SSV9</accession>
<evidence type="ECO:0000256" key="3">
    <source>
        <dbReference type="ARBA" id="ARBA00022448"/>
    </source>
</evidence>
<dbReference type="GO" id="GO:0005886">
    <property type="term" value="C:plasma membrane"/>
    <property type="evidence" value="ECO:0007669"/>
    <property type="project" value="UniProtKB-SubCell"/>
</dbReference>
<dbReference type="PANTHER" id="PTHR38831">
    <property type="entry name" value="TYPE II SECRETION SYSTEM PROTEIN K"/>
    <property type="match status" value="1"/>
</dbReference>